<evidence type="ECO:0000256" key="1">
    <source>
        <dbReference type="ARBA" id="ARBA00004141"/>
    </source>
</evidence>
<evidence type="ECO:0008006" key="10">
    <source>
        <dbReference type="Google" id="ProtNLM"/>
    </source>
</evidence>
<dbReference type="Proteomes" id="UP000799302">
    <property type="component" value="Unassembled WGS sequence"/>
</dbReference>
<sequence length="221" mass="23235">MSSATIVVQALSISTALVASGGIATLSLFDIPELKSQPASRSLPIIRWLFSRGSHLFPQAATISSLGFAYLAFAALRPGQSATQLLRVTTNSSKINGYIAAAALCIGIGPFTSFVMIPTNFKLIRLNEKYGGARSEQSAKARNEQSQPSDRSALDSVNGKDEAAEFTDISGPQSQTNQNVSAKDEKEVQELLSRFSALNLTRAGLIGAGGLMGLLVTLGGI</sequence>
<feature type="transmembrane region" description="Helical" evidence="7">
    <location>
        <begin position="6"/>
        <end position="29"/>
    </location>
</feature>
<keyword evidence="2 7" id="KW-0812">Transmembrane</keyword>
<feature type="transmembrane region" description="Helical" evidence="7">
    <location>
        <begin position="56"/>
        <end position="75"/>
    </location>
</feature>
<feature type="region of interest" description="Disordered" evidence="6">
    <location>
        <begin position="135"/>
        <end position="157"/>
    </location>
</feature>
<dbReference type="Pfam" id="PF08592">
    <property type="entry name" value="Anthrone_oxy"/>
    <property type="match status" value="1"/>
</dbReference>
<evidence type="ECO:0000256" key="6">
    <source>
        <dbReference type="SAM" id="MobiDB-lite"/>
    </source>
</evidence>
<evidence type="ECO:0000256" key="4">
    <source>
        <dbReference type="ARBA" id="ARBA00023136"/>
    </source>
</evidence>
<evidence type="ECO:0000256" key="3">
    <source>
        <dbReference type="ARBA" id="ARBA00022989"/>
    </source>
</evidence>
<dbReference type="PANTHER" id="PTHR35042">
    <property type="entry name" value="ANTHRONE OXYGENASE ENCC"/>
    <property type="match status" value="1"/>
</dbReference>
<comment type="subcellular location">
    <subcellularLocation>
        <location evidence="1">Membrane</location>
        <topology evidence="1">Multi-pass membrane protein</topology>
    </subcellularLocation>
</comment>
<comment type="similarity">
    <text evidence="5">Belongs to the anthrone oxygenase family.</text>
</comment>
<dbReference type="PANTHER" id="PTHR35042:SF1">
    <property type="entry name" value="DUF1772-DOMAIN-CONTAINING PROTEIN"/>
    <property type="match status" value="1"/>
</dbReference>
<reference evidence="8" key="1">
    <citation type="journal article" date="2020" name="Stud. Mycol.">
        <title>101 Dothideomycetes genomes: a test case for predicting lifestyles and emergence of pathogens.</title>
        <authorList>
            <person name="Haridas S."/>
            <person name="Albert R."/>
            <person name="Binder M."/>
            <person name="Bloem J."/>
            <person name="Labutti K."/>
            <person name="Salamov A."/>
            <person name="Andreopoulos B."/>
            <person name="Baker S."/>
            <person name="Barry K."/>
            <person name="Bills G."/>
            <person name="Bluhm B."/>
            <person name="Cannon C."/>
            <person name="Castanera R."/>
            <person name="Culley D."/>
            <person name="Daum C."/>
            <person name="Ezra D."/>
            <person name="Gonzalez J."/>
            <person name="Henrissat B."/>
            <person name="Kuo A."/>
            <person name="Liang C."/>
            <person name="Lipzen A."/>
            <person name="Lutzoni F."/>
            <person name="Magnuson J."/>
            <person name="Mondo S."/>
            <person name="Nolan M."/>
            <person name="Ohm R."/>
            <person name="Pangilinan J."/>
            <person name="Park H.-J."/>
            <person name="Ramirez L."/>
            <person name="Alfaro M."/>
            <person name="Sun H."/>
            <person name="Tritt A."/>
            <person name="Yoshinaga Y."/>
            <person name="Zwiers L.-H."/>
            <person name="Turgeon B."/>
            <person name="Goodwin S."/>
            <person name="Spatafora J."/>
            <person name="Crous P."/>
            <person name="Grigoriev I."/>
        </authorList>
    </citation>
    <scope>NUCLEOTIDE SEQUENCE</scope>
    <source>
        <strain evidence="8">CBS 115976</strain>
    </source>
</reference>
<accession>A0A6A6UTH7</accession>
<dbReference type="GO" id="GO:0016020">
    <property type="term" value="C:membrane"/>
    <property type="evidence" value="ECO:0007669"/>
    <property type="project" value="UniProtKB-SubCell"/>
</dbReference>
<dbReference type="EMBL" id="MU004230">
    <property type="protein sequence ID" value="KAF2674737.1"/>
    <property type="molecule type" value="Genomic_DNA"/>
</dbReference>
<dbReference type="AlphaFoldDB" id="A0A6A6UTH7"/>
<evidence type="ECO:0000256" key="5">
    <source>
        <dbReference type="ARBA" id="ARBA00034313"/>
    </source>
</evidence>
<feature type="transmembrane region" description="Helical" evidence="7">
    <location>
        <begin position="95"/>
        <end position="117"/>
    </location>
</feature>
<dbReference type="InterPro" id="IPR013901">
    <property type="entry name" value="Anthrone_oxy"/>
</dbReference>
<keyword evidence="3 7" id="KW-1133">Transmembrane helix</keyword>
<evidence type="ECO:0000313" key="9">
    <source>
        <dbReference type="Proteomes" id="UP000799302"/>
    </source>
</evidence>
<feature type="region of interest" description="Disordered" evidence="6">
    <location>
        <begin position="164"/>
        <end position="183"/>
    </location>
</feature>
<feature type="compositionally biased region" description="Polar residues" evidence="6">
    <location>
        <begin position="170"/>
        <end position="181"/>
    </location>
</feature>
<organism evidence="8 9">
    <name type="scientific">Microthyrium microscopicum</name>
    <dbReference type="NCBI Taxonomy" id="703497"/>
    <lineage>
        <taxon>Eukaryota</taxon>
        <taxon>Fungi</taxon>
        <taxon>Dikarya</taxon>
        <taxon>Ascomycota</taxon>
        <taxon>Pezizomycotina</taxon>
        <taxon>Dothideomycetes</taxon>
        <taxon>Dothideomycetes incertae sedis</taxon>
        <taxon>Microthyriales</taxon>
        <taxon>Microthyriaceae</taxon>
        <taxon>Microthyrium</taxon>
    </lineage>
</organism>
<protein>
    <recommendedName>
        <fullName evidence="10">DUF1772-domain-containing protein</fullName>
    </recommendedName>
</protein>
<evidence type="ECO:0000313" key="8">
    <source>
        <dbReference type="EMBL" id="KAF2674737.1"/>
    </source>
</evidence>
<gene>
    <name evidence="8" type="ORF">BT63DRAFT_474461</name>
</gene>
<keyword evidence="4 7" id="KW-0472">Membrane</keyword>
<proteinExistence type="inferred from homology"/>
<evidence type="ECO:0000256" key="2">
    <source>
        <dbReference type="ARBA" id="ARBA00022692"/>
    </source>
</evidence>
<name>A0A6A6UTH7_9PEZI</name>
<keyword evidence="9" id="KW-1185">Reference proteome</keyword>
<dbReference type="OrthoDB" id="5954308at2759"/>
<evidence type="ECO:0000256" key="7">
    <source>
        <dbReference type="SAM" id="Phobius"/>
    </source>
</evidence>